<accession>A0A0A8YHR3</accession>
<proteinExistence type="predicted"/>
<evidence type="ECO:0000313" key="1">
    <source>
        <dbReference type="EMBL" id="JAD26069.1"/>
    </source>
</evidence>
<reference evidence="1" key="2">
    <citation type="journal article" date="2015" name="Data Brief">
        <title>Shoot transcriptome of the giant reed, Arundo donax.</title>
        <authorList>
            <person name="Barrero R.A."/>
            <person name="Guerrero F.D."/>
            <person name="Moolhuijzen P."/>
            <person name="Goolsby J.A."/>
            <person name="Tidwell J."/>
            <person name="Bellgard S.E."/>
            <person name="Bellgard M.I."/>
        </authorList>
    </citation>
    <scope>NUCLEOTIDE SEQUENCE</scope>
    <source>
        <tissue evidence="1">Shoot tissue taken approximately 20 cm above the soil surface</tissue>
    </source>
</reference>
<organism evidence="1">
    <name type="scientific">Arundo donax</name>
    <name type="common">Giant reed</name>
    <name type="synonym">Donax arundinaceus</name>
    <dbReference type="NCBI Taxonomy" id="35708"/>
    <lineage>
        <taxon>Eukaryota</taxon>
        <taxon>Viridiplantae</taxon>
        <taxon>Streptophyta</taxon>
        <taxon>Embryophyta</taxon>
        <taxon>Tracheophyta</taxon>
        <taxon>Spermatophyta</taxon>
        <taxon>Magnoliopsida</taxon>
        <taxon>Liliopsida</taxon>
        <taxon>Poales</taxon>
        <taxon>Poaceae</taxon>
        <taxon>PACMAD clade</taxon>
        <taxon>Arundinoideae</taxon>
        <taxon>Arundineae</taxon>
        <taxon>Arundo</taxon>
    </lineage>
</organism>
<reference evidence="1" key="1">
    <citation type="submission" date="2014-09" db="EMBL/GenBank/DDBJ databases">
        <authorList>
            <person name="Magalhaes I.L.F."/>
            <person name="Oliveira U."/>
            <person name="Santos F.R."/>
            <person name="Vidigal T.H.D.A."/>
            <person name="Brescovit A.D."/>
            <person name="Santos A.J."/>
        </authorList>
    </citation>
    <scope>NUCLEOTIDE SEQUENCE</scope>
    <source>
        <tissue evidence="1">Shoot tissue taken approximately 20 cm above the soil surface</tissue>
    </source>
</reference>
<sequence length="76" mass="9023">MIEPTFDKDFGLLYTYKGIQTLRWLCWRSNMRLMSLEEIDVNIFLISRTALELNCTYSTGSGTAKTWLKYRLVLEY</sequence>
<name>A0A0A8YHR3_ARUDO</name>
<dbReference type="AlphaFoldDB" id="A0A0A8YHR3"/>
<protein>
    <submittedName>
        <fullName evidence="1">Uncharacterized protein</fullName>
    </submittedName>
</protein>
<dbReference type="EMBL" id="GBRH01271826">
    <property type="protein sequence ID" value="JAD26069.1"/>
    <property type="molecule type" value="Transcribed_RNA"/>
</dbReference>